<dbReference type="GO" id="GO:0005737">
    <property type="term" value="C:cytoplasm"/>
    <property type="evidence" value="ECO:0007669"/>
    <property type="project" value="TreeGrafter"/>
</dbReference>
<dbReference type="OrthoDB" id="9788327at2"/>
<dbReference type="InterPro" id="IPR038765">
    <property type="entry name" value="Papain-like_cys_pep_sf"/>
</dbReference>
<proteinExistence type="predicted"/>
<dbReference type="Proteomes" id="UP000037326">
    <property type="component" value="Unassembled WGS sequence"/>
</dbReference>
<dbReference type="PANTHER" id="PTHR46333:SF2">
    <property type="entry name" value="CYTOKINESIS PROTEIN 3"/>
    <property type="match status" value="1"/>
</dbReference>
<gene>
    <name evidence="3" type="ORF">ACZ11_03010</name>
</gene>
<name>A0A0K9FGU2_9BACI</name>
<dbReference type="GO" id="GO:0006508">
    <property type="term" value="P:proteolysis"/>
    <property type="evidence" value="ECO:0007669"/>
    <property type="project" value="UniProtKB-KW"/>
</dbReference>
<dbReference type="EMBL" id="LFXJ01000003">
    <property type="protein sequence ID" value="KMY33438.1"/>
    <property type="molecule type" value="Genomic_DNA"/>
</dbReference>
<dbReference type="InterPro" id="IPR002931">
    <property type="entry name" value="Transglutaminase-like"/>
</dbReference>
<protein>
    <submittedName>
        <fullName evidence="3">Protease</fullName>
    </submittedName>
</protein>
<dbReference type="SMART" id="SM00460">
    <property type="entry name" value="TGc"/>
    <property type="match status" value="1"/>
</dbReference>
<dbReference type="InterPro" id="IPR052557">
    <property type="entry name" value="CAP/Cytokinesis_protein"/>
</dbReference>
<keyword evidence="1" id="KW-0732">Signal</keyword>
<dbReference type="Pfam" id="PF16472">
    <property type="entry name" value="DUF5050"/>
    <property type="match status" value="1"/>
</dbReference>
<evidence type="ECO:0000256" key="1">
    <source>
        <dbReference type="SAM" id="SignalP"/>
    </source>
</evidence>
<accession>A0A0K9FGU2</accession>
<evidence type="ECO:0000313" key="3">
    <source>
        <dbReference type="EMBL" id="KMY33438.1"/>
    </source>
</evidence>
<reference evidence="4" key="1">
    <citation type="submission" date="2015-07" db="EMBL/GenBank/DDBJ databases">
        <authorList>
            <consortium name="Consortium for Microbial Forensics and Genomics (microFORGE)"/>
            <person name="Knight B.M."/>
            <person name="Roberts D.P."/>
            <person name="Lin D."/>
            <person name="Hari K."/>
            <person name="Fletcher J."/>
            <person name="Melcher U."/>
            <person name="Blagden T."/>
            <person name="Winegar R.A."/>
        </authorList>
    </citation>
    <scope>NUCLEOTIDE SEQUENCE [LARGE SCALE GENOMIC DNA]</scope>
    <source>
        <strain evidence="4">DSM 23493</strain>
    </source>
</reference>
<dbReference type="PATRIC" id="fig|582475.4.peg.5267"/>
<feature type="signal peptide" evidence="1">
    <location>
        <begin position="1"/>
        <end position="21"/>
    </location>
</feature>
<keyword evidence="3" id="KW-0378">Hydrolase</keyword>
<comment type="caution">
    <text evidence="3">The sequence shown here is derived from an EMBL/GenBank/DDBJ whole genome shotgun (WGS) entry which is preliminary data.</text>
</comment>
<dbReference type="PANTHER" id="PTHR46333">
    <property type="entry name" value="CYTOKINESIS PROTEIN 3"/>
    <property type="match status" value="1"/>
</dbReference>
<dbReference type="SUPFAM" id="SSF63825">
    <property type="entry name" value="YWTD domain"/>
    <property type="match status" value="1"/>
</dbReference>
<organism evidence="3 4">
    <name type="scientific">Lysinibacillus xylanilyticus</name>
    <dbReference type="NCBI Taxonomy" id="582475"/>
    <lineage>
        <taxon>Bacteria</taxon>
        <taxon>Bacillati</taxon>
        <taxon>Bacillota</taxon>
        <taxon>Bacilli</taxon>
        <taxon>Bacillales</taxon>
        <taxon>Bacillaceae</taxon>
        <taxon>Lysinibacillus</taxon>
    </lineage>
</organism>
<evidence type="ECO:0000313" key="4">
    <source>
        <dbReference type="Proteomes" id="UP000037326"/>
    </source>
</evidence>
<dbReference type="GeneID" id="96597288"/>
<feature type="chain" id="PRO_5030010074" evidence="1">
    <location>
        <begin position="22"/>
        <end position="385"/>
    </location>
</feature>
<dbReference type="InterPro" id="IPR032485">
    <property type="entry name" value="LRP1-like_beta_prop"/>
</dbReference>
<dbReference type="GO" id="GO:0008233">
    <property type="term" value="F:peptidase activity"/>
    <property type="evidence" value="ECO:0007669"/>
    <property type="project" value="UniProtKB-KW"/>
</dbReference>
<dbReference type="AlphaFoldDB" id="A0A0K9FGU2"/>
<dbReference type="Pfam" id="PF01841">
    <property type="entry name" value="Transglut_core"/>
    <property type="match status" value="1"/>
</dbReference>
<feature type="domain" description="Transglutaminase-like" evidence="2">
    <location>
        <begin position="178"/>
        <end position="235"/>
    </location>
</feature>
<dbReference type="RefSeq" id="WP_049663658.1">
    <property type="nucleotide sequence ID" value="NZ_JBIVOC010000016.1"/>
</dbReference>
<dbReference type="Gene3D" id="3.10.620.30">
    <property type="match status" value="1"/>
</dbReference>
<dbReference type="SUPFAM" id="SSF54001">
    <property type="entry name" value="Cysteine proteinases"/>
    <property type="match status" value="1"/>
</dbReference>
<keyword evidence="3" id="KW-0645">Protease</keyword>
<sequence length="385" mass="43426">MKKWLISGAALLMLSPTAAYAQNADTRSVSTSPVIAYNVVANTKVTTWDQFTTEIVKQLNNFAPEIKITYSGPMTDFKKNFMESFEKAQEQAVYPSGHMESTTISADSTGNVTFKVKYLTNQTQEVTVQKKVDQILKTIIKPSMKTDFEKVKSINDYIVSNTTYGTKTKASPHSAYALLMEGQAVCQGYALIAYKMLEQAGFDVKYVVGNVNGNEAHAWNLVKVDGKWYHLDTTWNDPLPNRFGASSYDYFLVTDAQLKKDHEWIASDYPAATSTKYSYMQNVHFAYQVNNTLYFSNTADKDKLYTLDLASGKKTKVIDKRALYITGADDFLYFSDYSNSGYLTKLNLKTLKTEVLAKQVVSDLRINDSYLVYNVNGKEQKLKIK</sequence>
<evidence type="ECO:0000259" key="2">
    <source>
        <dbReference type="SMART" id="SM00460"/>
    </source>
</evidence>